<dbReference type="GO" id="GO:0005886">
    <property type="term" value="C:plasma membrane"/>
    <property type="evidence" value="ECO:0007669"/>
    <property type="project" value="TreeGrafter"/>
</dbReference>
<evidence type="ECO:0000259" key="11">
    <source>
        <dbReference type="PROSITE" id="PS51371"/>
    </source>
</evidence>
<evidence type="ECO:0000256" key="7">
    <source>
        <dbReference type="ARBA" id="ARBA00023136"/>
    </source>
</evidence>
<comment type="subcellular location">
    <subcellularLocation>
        <location evidence="1">Membrane</location>
        <topology evidence="1">Multi-pass membrane protein</topology>
    </subcellularLocation>
</comment>
<proteinExistence type="inferred from homology"/>
<keyword evidence="6 8" id="KW-0129">CBS domain</keyword>
<dbReference type="Proteomes" id="UP000013097">
    <property type="component" value="Unassembled WGS sequence"/>
</dbReference>
<feature type="transmembrane region" description="Helical" evidence="10">
    <location>
        <begin position="61"/>
        <end position="81"/>
    </location>
</feature>
<gene>
    <name evidence="13" type="ORF">HMPREF1092_00632</name>
</gene>
<sequence>MDSSYTGEIILLIVFLILSAFFAMAETSLMSLNKIKIRHMADSGVKKAKLVERLIENPNKLLGAILIGNTISNVATSSIATSLSVKLLHGSDTAVAISTAITTVLVLIFGEITPKTIAKQKSEKISLRVSKPINMCVLLFKPFVIIFTFISSIFIRLCGADPKASESLLTQEELKTMMDVSEEEGILEDVEKEMIFNVFDFADLHVKDVMIQRLDITAINKNSSYEEVLKVIKNDQYSRIPVYDENIDNIIGVLNVKDLIINDDIDKDFNLTNYIREVLFTFEFKKIAELFSEMKKTRNHMAVVLDEYGGTAGIATIEDLIEEIVGEIEDEYDQEHNMMTAIKDNEYIVDGSARLDDLSKFIGINIESDEFDSIGGLIIETIGGIPSPNDKIIINGVKFIVEKVDKNRIKKVRVLTHNLTIEQK</sequence>
<organism evidence="13 14">
    <name type="scientific">Clostridium thermobutyricum</name>
    <dbReference type="NCBI Taxonomy" id="29372"/>
    <lineage>
        <taxon>Bacteria</taxon>
        <taxon>Bacillati</taxon>
        <taxon>Bacillota</taxon>
        <taxon>Clostridia</taxon>
        <taxon>Eubacteriales</taxon>
        <taxon>Clostridiaceae</taxon>
        <taxon>Clostridium</taxon>
    </lineage>
</organism>
<comment type="caution">
    <text evidence="13">The sequence shown here is derived from an EMBL/GenBank/DDBJ whole genome shotgun (WGS) entry which is preliminary data.</text>
</comment>
<dbReference type="InterPro" id="IPR044751">
    <property type="entry name" value="Ion_transp-like_CBS"/>
</dbReference>
<evidence type="ECO:0000259" key="12">
    <source>
        <dbReference type="PROSITE" id="PS51846"/>
    </source>
</evidence>
<keyword evidence="14" id="KW-1185">Reference proteome</keyword>
<evidence type="ECO:0000256" key="6">
    <source>
        <dbReference type="ARBA" id="ARBA00023122"/>
    </source>
</evidence>
<dbReference type="RefSeq" id="WP_002597135.1">
    <property type="nucleotide sequence ID" value="NZ_KB850956.1"/>
</dbReference>
<evidence type="ECO:0000256" key="9">
    <source>
        <dbReference type="PROSITE-ProRule" id="PRU01193"/>
    </source>
</evidence>
<dbReference type="PATRIC" id="fig|999411.4.peg.609"/>
<dbReference type="Gene3D" id="3.30.465.10">
    <property type="match status" value="1"/>
</dbReference>
<evidence type="ECO:0000256" key="2">
    <source>
        <dbReference type="ARBA" id="ARBA00006337"/>
    </source>
</evidence>
<dbReference type="SUPFAM" id="SSF56176">
    <property type="entry name" value="FAD-binding/transporter-associated domain-like"/>
    <property type="match status" value="1"/>
</dbReference>
<feature type="domain" description="CBS" evidence="11">
    <location>
        <begin position="210"/>
        <end position="269"/>
    </location>
</feature>
<dbReference type="InterPro" id="IPR002550">
    <property type="entry name" value="CNNM"/>
</dbReference>
<dbReference type="SUPFAM" id="SSF54631">
    <property type="entry name" value="CBS-domain pair"/>
    <property type="match status" value="1"/>
</dbReference>
<keyword evidence="7 9" id="KW-0472">Membrane</keyword>
<dbReference type="Pfam" id="PF03471">
    <property type="entry name" value="CorC_HlyC"/>
    <property type="match status" value="1"/>
</dbReference>
<dbReference type="eggNOG" id="COG1253">
    <property type="taxonomic scope" value="Bacteria"/>
</dbReference>
<accession>N9WKN6</accession>
<name>N9WKN6_9CLOT</name>
<dbReference type="PROSITE" id="PS51371">
    <property type="entry name" value="CBS"/>
    <property type="match status" value="2"/>
</dbReference>
<reference evidence="13 14" key="1">
    <citation type="submission" date="2013-01" db="EMBL/GenBank/DDBJ databases">
        <title>The Genome Sequence of Clostridium colicanis 209318.</title>
        <authorList>
            <consortium name="The Broad Institute Genome Sequencing Platform"/>
            <person name="Earl A."/>
            <person name="Ward D."/>
            <person name="Feldgarden M."/>
            <person name="Gevers D."/>
            <person name="Courvalin P."/>
            <person name="Lambert T."/>
            <person name="Walker B."/>
            <person name="Young S.K."/>
            <person name="Zeng Q."/>
            <person name="Gargeya S."/>
            <person name="Fitzgerald M."/>
            <person name="Haas B."/>
            <person name="Abouelleil A."/>
            <person name="Alvarado L."/>
            <person name="Arachchi H.M."/>
            <person name="Berlin A.M."/>
            <person name="Chapman S.B."/>
            <person name="Dewar J."/>
            <person name="Goldberg J."/>
            <person name="Griggs A."/>
            <person name="Gujja S."/>
            <person name="Hansen M."/>
            <person name="Howarth C."/>
            <person name="Imamovic A."/>
            <person name="Larimer J."/>
            <person name="McCowan C."/>
            <person name="Murphy C."/>
            <person name="Neiman D."/>
            <person name="Pearson M."/>
            <person name="Priest M."/>
            <person name="Roberts A."/>
            <person name="Saif S."/>
            <person name="Shea T."/>
            <person name="Sisk P."/>
            <person name="Sykes S."/>
            <person name="Wortman J."/>
            <person name="Nusbaum C."/>
            <person name="Birren B."/>
        </authorList>
    </citation>
    <scope>NUCLEOTIDE SEQUENCE [LARGE SCALE GENOMIC DNA]</scope>
    <source>
        <strain evidence="13 14">209318</strain>
    </source>
</reference>
<dbReference type="InterPro" id="IPR016169">
    <property type="entry name" value="FAD-bd_PCMH_sub2"/>
</dbReference>
<feature type="transmembrane region" description="Helical" evidence="10">
    <location>
        <begin position="6"/>
        <end position="25"/>
    </location>
</feature>
<dbReference type="InterPro" id="IPR005170">
    <property type="entry name" value="Transptr-assoc_dom"/>
</dbReference>
<dbReference type="HOGENOM" id="CLU_015237_4_0_9"/>
<dbReference type="InterPro" id="IPR036318">
    <property type="entry name" value="FAD-bd_PCMH-like_sf"/>
</dbReference>
<feature type="domain" description="CBS" evidence="11">
    <location>
        <begin position="274"/>
        <end position="331"/>
    </location>
</feature>
<feature type="transmembrane region" description="Helical" evidence="10">
    <location>
        <begin position="133"/>
        <end position="155"/>
    </location>
</feature>
<dbReference type="AlphaFoldDB" id="N9WKN6"/>
<evidence type="ECO:0000256" key="3">
    <source>
        <dbReference type="ARBA" id="ARBA00022692"/>
    </source>
</evidence>
<evidence type="ECO:0000256" key="10">
    <source>
        <dbReference type="SAM" id="Phobius"/>
    </source>
</evidence>
<dbReference type="InterPro" id="IPR046342">
    <property type="entry name" value="CBS_dom_sf"/>
</dbReference>
<comment type="similarity">
    <text evidence="2">Belongs to the UPF0053 family.</text>
</comment>
<dbReference type="InterPro" id="IPR000644">
    <property type="entry name" value="CBS_dom"/>
</dbReference>
<evidence type="ECO:0000256" key="5">
    <source>
        <dbReference type="ARBA" id="ARBA00022989"/>
    </source>
</evidence>
<dbReference type="EMBL" id="AGYT01000007">
    <property type="protein sequence ID" value="ENZ03445.1"/>
    <property type="molecule type" value="Genomic_DNA"/>
</dbReference>
<keyword evidence="4" id="KW-0677">Repeat</keyword>
<dbReference type="PANTHER" id="PTHR22777:SF17">
    <property type="entry name" value="UPF0053 PROTEIN SLL0260"/>
    <property type="match status" value="1"/>
</dbReference>
<feature type="transmembrane region" description="Helical" evidence="10">
    <location>
        <begin position="93"/>
        <end position="112"/>
    </location>
</feature>
<evidence type="ECO:0000256" key="4">
    <source>
        <dbReference type="ARBA" id="ARBA00022737"/>
    </source>
</evidence>
<evidence type="ECO:0000313" key="13">
    <source>
        <dbReference type="EMBL" id="ENZ03445.1"/>
    </source>
</evidence>
<keyword evidence="3 9" id="KW-0812">Transmembrane</keyword>
<dbReference type="GO" id="GO:0050660">
    <property type="term" value="F:flavin adenine dinucleotide binding"/>
    <property type="evidence" value="ECO:0007669"/>
    <property type="project" value="InterPro"/>
</dbReference>
<protein>
    <recommendedName>
        <fullName evidence="15">Hemolysin</fullName>
    </recommendedName>
</protein>
<dbReference type="PROSITE" id="PS51846">
    <property type="entry name" value="CNNM"/>
    <property type="match status" value="1"/>
</dbReference>
<dbReference type="Gene3D" id="3.10.580.10">
    <property type="entry name" value="CBS-domain"/>
    <property type="match status" value="1"/>
</dbReference>
<evidence type="ECO:0000313" key="14">
    <source>
        <dbReference type="Proteomes" id="UP000013097"/>
    </source>
</evidence>
<dbReference type="SMART" id="SM01091">
    <property type="entry name" value="CorC_HlyC"/>
    <property type="match status" value="1"/>
</dbReference>
<dbReference type="FunFam" id="3.10.580.10:FF:000002">
    <property type="entry name" value="Magnesium/cobalt efflux protein CorC"/>
    <property type="match status" value="1"/>
</dbReference>
<evidence type="ECO:0000256" key="8">
    <source>
        <dbReference type="PROSITE-ProRule" id="PRU00703"/>
    </source>
</evidence>
<evidence type="ECO:0000256" key="1">
    <source>
        <dbReference type="ARBA" id="ARBA00004141"/>
    </source>
</evidence>
<evidence type="ECO:0008006" key="15">
    <source>
        <dbReference type="Google" id="ProtNLM"/>
    </source>
</evidence>
<keyword evidence="5 9" id="KW-1133">Transmembrane helix</keyword>
<feature type="domain" description="CNNM transmembrane" evidence="12">
    <location>
        <begin position="1"/>
        <end position="191"/>
    </location>
</feature>
<dbReference type="Pfam" id="PF01595">
    <property type="entry name" value="CNNM"/>
    <property type="match status" value="1"/>
</dbReference>
<dbReference type="CDD" id="cd04590">
    <property type="entry name" value="CBS_pair_CorC_HlyC_assoc"/>
    <property type="match status" value="1"/>
</dbReference>
<dbReference type="PANTHER" id="PTHR22777">
    <property type="entry name" value="HEMOLYSIN-RELATED"/>
    <property type="match status" value="1"/>
</dbReference>
<dbReference type="Pfam" id="PF00571">
    <property type="entry name" value="CBS"/>
    <property type="match status" value="2"/>
</dbReference>